<dbReference type="GO" id="GO:0005634">
    <property type="term" value="C:nucleus"/>
    <property type="evidence" value="ECO:0007669"/>
    <property type="project" value="TreeGrafter"/>
</dbReference>
<evidence type="ECO:0000256" key="3">
    <source>
        <dbReference type="ARBA" id="ARBA00022679"/>
    </source>
</evidence>
<accession>A0A6B2LAE3</accession>
<proteinExistence type="predicted"/>
<evidence type="ECO:0000256" key="4">
    <source>
        <dbReference type="ARBA" id="ARBA00022691"/>
    </source>
</evidence>
<dbReference type="EC" id="2.1.1.319" evidence="1"/>
<dbReference type="GO" id="GO:0032259">
    <property type="term" value="P:methylation"/>
    <property type="evidence" value="ECO:0007669"/>
    <property type="project" value="UniProtKB-KW"/>
</dbReference>
<dbReference type="GO" id="GO:0042054">
    <property type="term" value="F:histone methyltransferase activity"/>
    <property type="evidence" value="ECO:0007669"/>
    <property type="project" value="TreeGrafter"/>
</dbReference>
<dbReference type="InterPro" id="IPR055135">
    <property type="entry name" value="PRMT_dom"/>
</dbReference>
<keyword evidence="2 6" id="KW-0489">Methyltransferase</keyword>
<evidence type="ECO:0000313" key="8">
    <source>
        <dbReference type="EMBL" id="NDV33777.1"/>
    </source>
</evidence>
<dbReference type="InterPro" id="IPR029063">
    <property type="entry name" value="SAM-dependent_MTases_sf"/>
</dbReference>
<name>A0A6B2LAE3_9EUKA</name>
<evidence type="ECO:0000256" key="2">
    <source>
        <dbReference type="ARBA" id="ARBA00022603"/>
    </source>
</evidence>
<comment type="catalytic activity">
    <reaction evidence="5">
        <text>L-arginyl-[protein] + S-adenosyl-L-methionine = N(omega)-methyl-L-arginyl-[protein] + S-adenosyl-L-homocysteine + H(+)</text>
        <dbReference type="Rhea" id="RHEA:48100"/>
        <dbReference type="Rhea" id="RHEA-COMP:10532"/>
        <dbReference type="Rhea" id="RHEA-COMP:11990"/>
        <dbReference type="ChEBI" id="CHEBI:15378"/>
        <dbReference type="ChEBI" id="CHEBI:29965"/>
        <dbReference type="ChEBI" id="CHEBI:57856"/>
        <dbReference type="ChEBI" id="CHEBI:59789"/>
        <dbReference type="ChEBI" id="CHEBI:65280"/>
    </reaction>
    <physiologicalReaction direction="left-to-right" evidence="5">
        <dbReference type="Rhea" id="RHEA:48101"/>
    </physiologicalReaction>
</comment>
<evidence type="ECO:0000256" key="6">
    <source>
        <dbReference type="PROSITE-ProRule" id="PRU01015"/>
    </source>
</evidence>
<organism evidence="8">
    <name type="scientific">Arcella intermedia</name>
    <dbReference type="NCBI Taxonomy" id="1963864"/>
    <lineage>
        <taxon>Eukaryota</taxon>
        <taxon>Amoebozoa</taxon>
        <taxon>Tubulinea</taxon>
        <taxon>Elardia</taxon>
        <taxon>Arcellinida</taxon>
        <taxon>Sphaerothecina</taxon>
        <taxon>Arcellidae</taxon>
        <taxon>Arcella</taxon>
    </lineage>
</organism>
<evidence type="ECO:0000256" key="5">
    <source>
        <dbReference type="ARBA" id="ARBA00049303"/>
    </source>
</evidence>
<dbReference type="AlphaFoldDB" id="A0A6B2LAE3"/>
<evidence type="ECO:0000256" key="1">
    <source>
        <dbReference type="ARBA" id="ARBA00011925"/>
    </source>
</evidence>
<dbReference type="Gene3D" id="2.70.160.11">
    <property type="entry name" value="Hnrnp arginine n-methyltransferase1"/>
    <property type="match status" value="1"/>
</dbReference>
<dbReference type="Pfam" id="PF06325">
    <property type="entry name" value="PrmA"/>
    <property type="match status" value="1"/>
</dbReference>
<dbReference type="CDD" id="cd02440">
    <property type="entry name" value="AdoMet_MTases"/>
    <property type="match status" value="1"/>
</dbReference>
<dbReference type="Pfam" id="PF22528">
    <property type="entry name" value="PRMT_C"/>
    <property type="match status" value="1"/>
</dbReference>
<evidence type="ECO:0000259" key="7">
    <source>
        <dbReference type="Pfam" id="PF22528"/>
    </source>
</evidence>
<dbReference type="PANTHER" id="PTHR11006">
    <property type="entry name" value="PROTEIN ARGININE N-METHYLTRANSFERASE"/>
    <property type="match status" value="1"/>
</dbReference>
<dbReference type="Gene3D" id="3.40.50.150">
    <property type="entry name" value="Vaccinia Virus protein VP39"/>
    <property type="match status" value="1"/>
</dbReference>
<feature type="domain" description="Protein arginine N-methyltransferase" evidence="7">
    <location>
        <begin position="128"/>
        <end position="289"/>
    </location>
</feature>
<dbReference type="GO" id="GO:0035242">
    <property type="term" value="F:protein-arginine omega-N asymmetric methyltransferase activity"/>
    <property type="evidence" value="ECO:0007669"/>
    <property type="project" value="UniProtKB-EC"/>
</dbReference>
<keyword evidence="3 6" id="KW-0808">Transferase</keyword>
<reference evidence="8" key="1">
    <citation type="journal article" date="2020" name="J. Eukaryot. Microbiol.">
        <title>De novo Sequencing, Assembly and Annotation of the Transcriptome for the Free-Living Testate Amoeba Arcella intermedia.</title>
        <authorList>
            <person name="Ribeiro G.M."/>
            <person name="Porfirio-Sousa A.L."/>
            <person name="Maurer-Alcala X.X."/>
            <person name="Katz L.A."/>
            <person name="Lahr D.J.G."/>
        </authorList>
    </citation>
    <scope>NUCLEOTIDE SEQUENCE</scope>
</reference>
<protein>
    <recommendedName>
        <fullName evidence="1">type I protein arginine methyltransferase</fullName>
        <ecNumber evidence="1">2.1.1.319</ecNumber>
    </recommendedName>
</protein>
<dbReference type="EMBL" id="GIBP01004808">
    <property type="protein sequence ID" value="NDV33777.1"/>
    <property type="molecule type" value="Transcribed_RNA"/>
</dbReference>
<dbReference type="SUPFAM" id="SSF53335">
    <property type="entry name" value="S-adenosyl-L-methionine-dependent methyltransferases"/>
    <property type="match status" value="1"/>
</dbReference>
<sequence length="305" mass="34562">MLKDRVRTNAYKRSIMENAHLIKNKVVLDVGCGTGILSLFAAKAGAAHVYAVDCSDIAIQAQQIVIDNGFKDKITVIHSKMEDVTLPCKVDVILSEWMGYFLLYESMLNTVIYARDRFLAPGGVILPDKASLYIATVEDAEYKAKKIEFWDNVYGFNMGCIKKVAYIEPIVDTVNGECLNSLPCRFFTIDLNTVKESDLSFTAPFQLKATRTDFAHALIAWFDVDFSRVHKPLSLTTSPKAPYTHWKQTVFYLEDVLILSEGDTISGTIDVRPNQKNPRDLDIKINVDYEGKWNEVHKTQEYLLR</sequence>
<dbReference type="FunFam" id="3.40.50.150:FF:000003">
    <property type="entry name" value="Blast:Protein arginine N-methyltransferase 1"/>
    <property type="match status" value="1"/>
</dbReference>
<dbReference type="InterPro" id="IPR025799">
    <property type="entry name" value="Arg_MeTrfase"/>
</dbReference>
<keyword evidence="4 6" id="KW-0949">S-adenosyl-L-methionine</keyword>
<dbReference type="PROSITE" id="PS51678">
    <property type="entry name" value="SAM_MT_PRMT"/>
    <property type="match status" value="1"/>
</dbReference>
<dbReference type="FunFam" id="2.70.160.11:FF:000001">
    <property type="entry name" value="Blast:Protein arginine N-methyltransferase 1"/>
    <property type="match status" value="1"/>
</dbReference>
<dbReference type="PANTHER" id="PTHR11006:SF53">
    <property type="entry name" value="PROTEIN ARGININE N-METHYLTRANSFERASE 3"/>
    <property type="match status" value="1"/>
</dbReference>